<name>A0A166JMB8_LACLC</name>
<dbReference type="Proteomes" id="UP000076519">
    <property type="component" value="Unassembled WGS sequence"/>
</dbReference>
<dbReference type="EMBL" id="LIYF01000020">
    <property type="protein sequence ID" value="KZK06416.1"/>
    <property type="molecule type" value="Genomic_DNA"/>
</dbReference>
<gene>
    <name evidence="1" type="ORF">AB996_1192</name>
</gene>
<dbReference type="RefSeq" id="WP_063281699.1">
    <property type="nucleotide sequence ID" value="NZ_LIYF01000020.1"/>
</dbReference>
<comment type="caution">
    <text evidence="1">The sequence shown here is derived from an EMBL/GenBank/DDBJ whole genome shotgun (WGS) entry which is preliminary data.</text>
</comment>
<dbReference type="PATRIC" id="fig|1359.32.peg.1359"/>
<organism evidence="1 2">
    <name type="scientific">Lactococcus lactis subsp. cremoris</name>
    <name type="common">Streptococcus cremoris</name>
    <dbReference type="NCBI Taxonomy" id="1359"/>
    <lineage>
        <taxon>Bacteria</taxon>
        <taxon>Bacillati</taxon>
        <taxon>Bacillota</taxon>
        <taxon>Bacilli</taxon>
        <taxon>Lactobacillales</taxon>
        <taxon>Streptococcaceae</taxon>
        <taxon>Lactococcus</taxon>
    </lineage>
</organism>
<accession>A0A166JMB8</accession>
<evidence type="ECO:0000313" key="1">
    <source>
        <dbReference type="EMBL" id="KZK06416.1"/>
    </source>
</evidence>
<reference evidence="1 2" key="1">
    <citation type="submission" date="2015-08" db="EMBL/GenBank/DDBJ databases">
        <title>Draft Genome Sequences of 11 Lactococcus lactis subspecies cremoris strains.</title>
        <authorList>
            <person name="Wels M."/>
            <person name="Backus L."/>
            <person name="Boekhorst J."/>
            <person name="Dijkstra A."/>
            <person name="Beerthuizen M."/>
            <person name="Siezen R."/>
            <person name="Bachmann H."/>
            <person name="Van Hijum S."/>
        </authorList>
    </citation>
    <scope>NUCLEOTIDE SEQUENCE [LARGE SCALE GENOMIC DNA]</scope>
    <source>
        <strain evidence="1 2">KW10</strain>
    </source>
</reference>
<evidence type="ECO:0000313" key="2">
    <source>
        <dbReference type="Proteomes" id="UP000076519"/>
    </source>
</evidence>
<sequence length="300" mass="35382">MNDNFYSNTLLVAKNAHLYFFDSLKGIDVISGRRLVHLTKNEIGRKKLFHYQLIIFLDSGFKVNYPSVIKEFTQAKMILFFWNHLTQKYLNLLEASRKIGLIDSYYSFDPIEAKKYELYHNSTFYTPCVQLPSQLPDYDLFFGGNDKGRGKFADAILDKCANLDVSILLYIINGEKGYKNEGYLPYPKFLEFLVKSNGILEIMQENQTGLTLRTMESIFFKKKLVTTNKAIKHYLFYHPDNIFILGEDSIDNLSQFLKRDYYPIEYEKIKLFESKNWFERFSSVENELLNIEYHDSLLDY</sequence>
<dbReference type="AlphaFoldDB" id="A0A166JMB8"/>
<proteinExistence type="predicted"/>
<protein>
    <submittedName>
        <fullName evidence="1">Lipopolysaccharide core biosynthesis protein RfaS</fullName>
    </submittedName>
</protein>